<keyword evidence="4" id="KW-1185">Reference proteome</keyword>
<dbReference type="InterPro" id="IPR024520">
    <property type="entry name" value="DUF3558"/>
</dbReference>
<proteinExistence type="predicted"/>
<feature type="signal peptide" evidence="2">
    <location>
        <begin position="1"/>
        <end position="22"/>
    </location>
</feature>
<feature type="chain" id="PRO_5038458796" evidence="2">
    <location>
        <begin position="23"/>
        <end position="181"/>
    </location>
</feature>
<dbReference type="PROSITE" id="PS51257">
    <property type="entry name" value="PROKAR_LIPOPROTEIN"/>
    <property type="match status" value="1"/>
</dbReference>
<evidence type="ECO:0000256" key="2">
    <source>
        <dbReference type="SAM" id="SignalP"/>
    </source>
</evidence>
<sequence>MIRRIVLLGLTAASLLVATACGGPTTGQPMPAPGGAATDPSPSSNSGSSSISNSAGSSLESRDPCSLLSQHEVAGLGISGQPQRKKIGSADTCQLQPANGSLGIGIRTNVGLAGMQPNGGQITDTKVGNHLAKQLVDTTGSCTIAIGVTSSARVDVITHYSDNDTCPFAVQVAQLVEPKLP</sequence>
<name>A0A5B2XMG4_9PSEU</name>
<accession>A0A5B2XMG4</accession>
<dbReference type="Pfam" id="PF12079">
    <property type="entry name" value="DUF3558"/>
    <property type="match status" value="1"/>
</dbReference>
<organism evidence="3 4">
    <name type="scientific">Solihabitans fulvus</name>
    <dbReference type="NCBI Taxonomy" id="1892852"/>
    <lineage>
        <taxon>Bacteria</taxon>
        <taxon>Bacillati</taxon>
        <taxon>Actinomycetota</taxon>
        <taxon>Actinomycetes</taxon>
        <taxon>Pseudonocardiales</taxon>
        <taxon>Pseudonocardiaceae</taxon>
        <taxon>Solihabitans</taxon>
    </lineage>
</organism>
<dbReference type="RefSeq" id="WP_149848380.1">
    <property type="nucleotide sequence ID" value="NZ_VUOB01000010.1"/>
</dbReference>
<evidence type="ECO:0000313" key="4">
    <source>
        <dbReference type="Proteomes" id="UP000323454"/>
    </source>
</evidence>
<reference evidence="3 4" key="2">
    <citation type="submission" date="2019-09" db="EMBL/GenBank/DDBJ databases">
        <authorList>
            <person name="Jin C."/>
        </authorList>
    </citation>
    <scope>NUCLEOTIDE SEQUENCE [LARGE SCALE GENOMIC DNA]</scope>
    <source>
        <strain evidence="3 4">AN110305</strain>
    </source>
</reference>
<protein>
    <submittedName>
        <fullName evidence="3">DUF3558 domain-containing protein</fullName>
    </submittedName>
</protein>
<evidence type="ECO:0000313" key="3">
    <source>
        <dbReference type="EMBL" id="KAA2264576.1"/>
    </source>
</evidence>
<dbReference type="Proteomes" id="UP000323454">
    <property type="component" value="Unassembled WGS sequence"/>
</dbReference>
<gene>
    <name evidence="3" type="ORF">F0L68_05555</name>
</gene>
<dbReference type="EMBL" id="VUOB01000010">
    <property type="protein sequence ID" value="KAA2264576.1"/>
    <property type="molecule type" value="Genomic_DNA"/>
</dbReference>
<comment type="caution">
    <text evidence="3">The sequence shown here is derived from an EMBL/GenBank/DDBJ whole genome shotgun (WGS) entry which is preliminary data.</text>
</comment>
<evidence type="ECO:0000256" key="1">
    <source>
        <dbReference type="SAM" id="MobiDB-lite"/>
    </source>
</evidence>
<feature type="region of interest" description="Disordered" evidence="1">
    <location>
        <begin position="26"/>
        <end position="64"/>
    </location>
</feature>
<dbReference type="AlphaFoldDB" id="A0A5B2XMG4"/>
<dbReference type="OrthoDB" id="3690211at2"/>
<keyword evidence="2" id="KW-0732">Signal</keyword>
<reference evidence="3 4" key="1">
    <citation type="submission" date="2019-09" db="EMBL/GenBank/DDBJ databases">
        <title>Goodfellowia gen. nov., a new genus of the Pseudonocardineae related to Actinoalloteichus, containing Goodfellowia coeruleoviolacea gen. nov., comb. nov. gen. nov., comb. nov.</title>
        <authorList>
            <person name="Labeda D."/>
        </authorList>
    </citation>
    <scope>NUCLEOTIDE SEQUENCE [LARGE SCALE GENOMIC DNA]</scope>
    <source>
        <strain evidence="3 4">AN110305</strain>
    </source>
</reference>
<feature type="compositionally biased region" description="Low complexity" evidence="1">
    <location>
        <begin position="40"/>
        <end position="58"/>
    </location>
</feature>